<dbReference type="Gene3D" id="1.10.10.10">
    <property type="entry name" value="Winged helix-like DNA-binding domain superfamily/Winged helix DNA-binding domain"/>
    <property type="match status" value="1"/>
</dbReference>
<protein>
    <submittedName>
        <fullName evidence="6">DNA-binding transcriptional LysR family regulator</fullName>
    </submittedName>
</protein>
<dbReference type="InterPro" id="IPR036390">
    <property type="entry name" value="WH_DNA-bd_sf"/>
</dbReference>
<dbReference type="FunFam" id="1.10.10.10:FF:000001">
    <property type="entry name" value="LysR family transcriptional regulator"/>
    <property type="match status" value="1"/>
</dbReference>
<dbReference type="PROSITE" id="PS50931">
    <property type="entry name" value="HTH_LYSR"/>
    <property type="match status" value="1"/>
</dbReference>
<dbReference type="CDD" id="cd08440">
    <property type="entry name" value="PBP2_LTTR_like_4"/>
    <property type="match status" value="1"/>
</dbReference>
<dbReference type="Pfam" id="PF00126">
    <property type="entry name" value="HTH_1"/>
    <property type="match status" value="1"/>
</dbReference>
<dbReference type="InterPro" id="IPR005119">
    <property type="entry name" value="LysR_subst-bd"/>
</dbReference>
<dbReference type="GO" id="GO:0005829">
    <property type="term" value="C:cytosol"/>
    <property type="evidence" value="ECO:0007669"/>
    <property type="project" value="TreeGrafter"/>
</dbReference>
<keyword evidence="4" id="KW-0804">Transcription</keyword>
<comment type="caution">
    <text evidence="6">The sequence shown here is derived from an EMBL/GenBank/DDBJ whole genome shotgun (WGS) entry which is preliminary data.</text>
</comment>
<dbReference type="Pfam" id="PF03466">
    <property type="entry name" value="LysR_substrate"/>
    <property type="match status" value="1"/>
</dbReference>
<dbReference type="EMBL" id="JACHIV010000001">
    <property type="protein sequence ID" value="MBB5066979.1"/>
    <property type="molecule type" value="Genomic_DNA"/>
</dbReference>
<gene>
    <name evidence="6" type="ORF">BJ969_000067</name>
</gene>
<dbReference type="PANTHER" id="PTHR30419">
    <property type="entry name" value="HTH-TYPE TRANSCRIPTIONAL REGULATOR YBHD"/>
    <property type="match status" value="1"/>
</dbReference>
<sequence>MDLTLQQLRAILAVHEEGGFTAAAERLHLAQSSLSRTVLDVERKLGITLFERTTRRLTTTPEGAEFCAIARRVTDSFDAGMRHFDGFLTGSSGRVRVATLPSLAAILLPPVISAHRAAHPGIGLSIEDALSGEVLRKVRAGDVDLAVTVLLDDTGDDLEAHPLATDRFCCVFPPEHRFADRDSLRWDDLDGEPYIAFDAASSIRAHTDRATAAARVRPELVVAARNIAAVAGLVAAGLGVSVVPGLVLPLVGFAGLEHRPLCEPEVHRRIAVVRDPARPLTAAAADFRAALLAAHRTPLPAEASWQARAE</sequence>
<comment type="similarity">
    <text evidence="1">Belongs to the LysR transcriptional regulatory family.</text>
</comment>
<evidence type="ECO:0000256" key="1">
    <source>
        <dbReference type="ARBA" id="ARBA00009437"/>
    </source>
</evidence>
<dbReference type="Proteomes" id="UP000580474">
    <property type="component" value="Unassembled WGS sequence"/>
</dbReference>
<dbReference type="SUPFAM" id="SSF53850">
    <property type="entry name" value="Periplasmic binding protein-like II"/>
    <property type="match status" value="1"/>
</dbReference>
<evidence type="ECO:0000256" key="3">
    <source>
        <dbReference type="ARBA" id="ARBA00023125"/>
    </source>
</evidence>
<evidence type="ECO:0000313" key="7">
    <source>
        <dbReference type="Proteomes" id="UP000580474"/>
    </source>
</evidence>
<dbReference type="SUPFAM" id="SSF46785">
    <property type="entry name" value="Winged helix' DNA-binding domain"/>
    <property type="match status" value="1"/>
</dbReference>
<organism evidence="6 7">
    <name type="scientific">Saccharopolyspora gloriosae</name>
    <dbReference type="NCBI Taxonomy" id="455344"/>
    <lineage>
        <taxon>Bacteria</taxon>
        <taxon>Bacillati</taxon>
        <taxon>Actinomycetota</taxon>
        <taxon>Actinomycetes</taxon>
        <taxon>Pseudonocardiales</taxon>
        <taxon>Pseudonocardiaceae</taxon>
        <taxon>Saccharopolyspora</taxon>
    </lineage>
</organism>
<feature type="domain" description="HTH lysR-type" evidence="5">
    <location>
        <begin position="3"/>
        <end position="60"/>
    </location>
</feature>
<dbReference type="InterPro" id="IPR036388">
    <property type="entry name" value="WH-like_DNA-bd_sf"/>
</dbReference>
<dbReference type="PANTHER" id="PTHR30419:SF30">
    <property type="entry name" value="LYSR FAMILY TRANSCRIPTIONAL REGULATOR"/>
    <property type="match status" value="1"/>
</dbReference>
<keyword evidence="7" id="KW-1185">Reference proteome</keyword>
<keyword evidence="2" id="KW-0805">Transcription regulation</keyword>
<evidence type="ECO:0000256" key="2">
    <source>
        <dbReference type="ARBA" id="ARBA00023015"/>
    </source>
</evidence>
<reference evidence="6 7" key="1">
    <citation type="submission" date="2020-08" db="EMBL/GenBank/DDBJ databases">
        <title>Sequencing the genomes of 1000 actinobacteria strains.</title>
        <authorList>
            <person name="Klenk H.-P."/>
        </authorList>
    </citation>
    <scope>NUCLEOTIDE SEQUENCE [LARGE SCALE GENOMIC DNA]</scope>
    <source>
        <strain evidence="6 7">DSM 45582</strain>
    </source>
</reference>
<dbReference type="InterPro" id="IPR000847">
    <property type="entry name" value="LysR_HTH_N"/>
</dbReference>
<evidence type="ECO:0000256" key="4">
    <source>
        <dbReference type="ARBA" id="ARBA00023163"/>
    </source>
</evidence>
<dbReference type="AlphaFoldDB" id="A0A840NCB0"/>
<name>A0A840NCB0_9PSEU</name>
<accession>A0A840NCB0</accession>
<dbReference type="PRINTS" id="PR00039">
    <property type="entry name" value="HTHLYSR"/>
</dbReference>
<keyword evidence="3 6" id="KW-0238">DNA-binding</keyword>
<evidence type="ECO:0000313" key="6">
    <source>
        <dbReference type="EMBL" id="MBB5066979.1"/>
    </source>
</evidence>
<dbReference type="GO" id="GO:0003677">
    <property type="term" value="F:DNA binding"/>
    <property type="evidence" value="ECO:0007669"/>
    <property type="project" value="UniProtKB-KW"/>
</dbReference>
<dbReference type="RefSeq" id="WP_221315663.1">
    <property type="nucleotide sequence ID" value="NZ_JACHIV010000001.1"/>
</dbReference>
<dbReference type="GO" id="GO:0003700">
    <property type="term" value="F:DNA-binding transcription factor activity"/>
    <property type="evidence" value="ECO:0007669"/>
    <property type="project" value="InterPro"/>
</dbReference>
<dbReference type="Gene3D" id="3.40.190.290">
    <property type="match status" value="1"/>
</dbReference>
<dbReference type="InterPro" id="IPR050950">
    <property type="entry name" value="HTH-type_LysR_regulators"/>
</dbReference>
<evidence type="ECO:0000259" key="5">
    <source>
        <dbReference type="PROSITE" id="PS50931"/>
    </source>
</evidence>
<proteinExistence type="inferred from homology"/>